<reference evidence="8" key="1">
    <citation type="journal article" date="2020" name="mSystems">
        <title>Genome- and Community-Level Interaction Insights into Carbon Utilization and Element Cycling Functions of Hydrothermarchaeota in Hydrothermal Sediment.</title>
        <authorList>
            <person name="Zhou Z."/>
            <person name="Liu Y."/>
            <person name="Xu W."/>
            <person name="Pan J."/>
            <person name="Luo Z.H."/>
            <person name="Li M."/>
        </authorList>
    </citation>
    <scope>NUCLEOTIDE SEQUENCE [LARGE SCALE GENOMIC DNA]</scope>
    <source>
        <strain evidence="8">SpSt-655</strain>
    </source>
</reference>
<comment type="caution">
    <text evidence="8">The sequence shown here is derived from an EMBL/GenBank/DDBJ whole genome shotgun (WGS) entry which is preliminary data.</text>
</comment>
<dbReference type="EMBL" id="DTBX01000093">
    <property type="protein sequence ID" value="HGQ55355.1"/>
    <property type="molecule type" value="Genomic_DNA"/>
</dbReference>
<keyword evidence="5 7" id="KW-1133">Transmembrane helix</keyword>
<gene>
    <name evidence="8" type="ORF">ENU28_02690</name>
</gene>
<protein>
    <submittedName>
        <fullName evidence="8">Permease</fullName>
    </submittedName>
</protein>
<dbReference type="AlphaFoldDB" id="A0A7V4FFD7"/>
<feature type="transmembrane region" description="Helical" evidence="7">
    <location>
        <begin position="253"/>
        <end position="274"/>
    </location>
</feature>
<name>A0A7V4FFD7_UNCW3</name>
<feature type="transmembrane region" description="Helical" evidence="7">
    <location>
        <begin position="323"/>
        <end position="344"/>
    </location>
</feature>
<feature type="transmembrane region" description="Helical" evidence="7">
    <location>
        <begin position="189"/>
        <end position="207"/>
    </location>
</feature>
<evidence type="ECO:0000256" key="4">
    <source>
        <dbReference type="ARBA" id="ARBA00022692"/>
    </source>
</evidence>
<accession>A0A7V4FFD7</accession>
<evidence type="ECO:0000256" key="1">
    <source>
        <dbReference type="ARBA" id="ARBA00004651"/>
    </source>
</evidence>
<feature type="transmembrane region" description="Helical" evidence="7">
    <location>
        <begin position="160"/>
        <end position="180"/>
    </location>
</feature>
<sequence>MKELIFGGLDSLKDYIAFHILTCLIPAFLLAGAMVTFINRQAIISLLGEKVNKLKSFSLASIFSFFLAACSCTVIPVSSGLYYSGAAIGVAFIILWVAPASNILSLIYTGSILGSQMVVARITSAILMAFLIGFIMTLFFGKEKKEFSSVKQEKLEFLKIRDLILLILILLSLLMPNYLGRNSPYIKKVIIWFIFTVIMVIYAIIFINKEKIKEWLYESWWFVKIILPLLLLGVFIVGVIGKLIPESFVRNYLGSKGVFSSFLATLIGAISYFATMTEAPFVHTLMKLGMGKGPALALLLTGPGLSLPNWLAIGRVFGFKKTLVYVPTIIILGTLIGFIFGKFIF</sequence>
<evidence type="ECO:0000256" key="3">
    <source>
        <dbReference type="ARBA" id="ARBA00022475"/>
    </source>
</evidence>
<feature type="transmembrane region" description="Helical" evidence="7">
    <location>
        <begin position="16"/>
        <end position="38"/>
    </location>
</feature>
<feature type="transmembrane region" description="Helical" evidence="7">
    <location>
        <begin position="219"/>
        <end position="241"/>
    </location>
</feature>
<evidence type="ECO:0000313" key="8">
    <source>
        <dbReference type="EMBL" id="HGQ55355.1"/>
    </source>
</evidence>
<keyword evidence="4 7" id="KW-0812">Transmembrane</keyword>
<keyword evidence="6 7" id="KW-0472">Membrane</keyword>
<feature type="transmembrane region" description="Helical" evidence="7">
    <location>
        <begin position="294"/>
        <end position="311"/>
    </location>
</feature>
<dbReference type="PANTHER" id="PTHR43299:SF1">
    <property type="entry name" value="UPF0718 PROTEIN YRAQ"/>
    <property type="match status" value="1"/>
</dbReference>
<proteinExistence type="inferred from homology"/>
<feature type="transmembrane region" description="Helical" evidence="7">
    <location>
        <begin position="83"/>
        <end position="106"/>
    </location>
</feature>
<comment type="similarity">
    <text evidence="2">Belongs to the UPF0718 family.</text>
</comment>
<organism evidence="8">
    <name type="scientific">candidate division WOR-3 bacterium</name>
    <dbReference type="NCBI Taxonomy" id="2052148"/>
    <lineage>
        <taxon>Bacteria</taxon>
        <taxon>Bacteria division WOR-3</taxon>
    </lineage>
</organism>
<keyword evidence="3" id="KW-1003">Cell membrane</keyword>
<evidence type="ECO:0000256" key="6">
    <source>
        <dbReference type="ARBA" id="ARBA00023136"/>
    </source>
</evidence>
<dbReference type="GO" id="GO:0005886">
    <property type="term" value="C:plasma membrane"/>
    <property type="evidence" value="ECO:0007669"/>
    <property type="project" value="UniProtKB-SubCell"/>
</dbReference>
<evidence type="ECO:0000256" key="7">
    <source>
        <dbReference type="SAM" id="Phobius"/>
    </source>
</evidence>
<feature type="transmembrane region" description="Helical" evidence="7">
    <location>
        <begin position="59"/>
        <end position="77"/>
    </location>
</feature>
<dbReference type="PANTHER" id="PTHR43299">
    <property type="entry name" value="UPF0718 PROTEIN YRAQ"/>
    <property type="match status" value="1"/>
</dbReference>
<evidence type="ECO:0000256" key="5">
    <source>
        <dbReference type="ARBA" id="ARBA00022989"/>
    </source>
</evidence>
<dbReference type="Pfam" id="PF03773">
    <property type="entry name" value="ArsP_1"/>
    <property type="match status" value="1"/>
</dbReference>
<dbReference type="InterPro" id="IPR005524">
    <property type="entry name" value="DUF318"/>
</dbReference>
<evidence type="ECO:0000256" key="2">
    <source>
        <dbReference type="ARBA" id="ARBA00006386"/>
    </source>
</evidence>
<comment type="subcellular location">
    <subcellularLocation>
        <location evidence="1">Cell membrane</location>
        <topology evidence="1">Multi-pass membrane protein</topology>
    </subcellularLocation>
</comment>
<feature type="transmembrane region" description="Helical" evidence="7">
    <location>
        <begin position="118"/>
        <end position="140"/>
    </location>
</feature>